<feature type="domain" description="Vps52 coiled-coil" evidence="7">
    <location>
        <begin position="30"/>
        <end position="195"/>
    </location>
</feature>
<accession>A0A2H3JWQ8</accession>
<dbReference type="GO" id="GO:0005829">
    <property type="term" value="C:cytosol"/>
    <property type="evidence" value="ECO:0007669"/>
    <property type="project" value="GOC"/>
</dbReference>
<proteinExistence type="inferred from homology"/>
<dbReference type="PANTHER" id="PTHR14190">
    <property type="entry name" value="SUPPRESSOR OF ACTIN MUTATIONS 2/VACUOLAR PROTEIN SORTING 52"/>
    <property type="match status" value="1"/>
</dbReference>
<evidence type="ECO:0000256" key="1">
    <source>
        <dbReference type="ARBA" id="ARBA00004601"/>
    </source>
</evidence>
<dbReference type="Pfam" id="PF04129">
    <property type="entry name" value="Vps52_CC"/>
    <property type="match status" value="1"/>
</dbReference>
<keyword evidence="5" id="KW-0333">Golgi apparatus</keyword>
<dbReference type="OMA" id="PIRTSMT"/>
<organism evidence="9 10">
    <name type="scientific">Wolfiporia cocos (strain MD-104)</name>
    <name type="common">Brown rot fungus</name>
    <dbReference type="NCBI Taxonomy" id="742152"/>
    <lineage>
        <taxon>Eukaryota</taxon>
        <taxon>Fungi</taxon>
        <taxon>Dikarya</taxon>
        <taxon>Basidiomycota</taxon>
        <taxon>Agaricomycotina</taxon>
        <taxon>Agaricomycetes</taxon>
        <taxon>Polyporales</taxon>
        <taxon>Phaeolaceae</taxon>
        <taxon>Wolfiporia</taxon>
    </lineage>
</organism>
<dbReference type="STRING" id="742152.A0A2H3JWQ8"/>
<dbReference type="GO" id="GO:0032456">
    <property type="term" value="P:endocytic recycling"/>
    <property type="evidence" value="ECO:0007669"/>
    <property type="project" value="TreeGrafter"/>
</dbReference>
<evidence type="ECO:0000259" key="7">
    <source>
        <dbReference type="Pfam" id="PF04129"/>
    </source>
</evidence>
<dbReference type="GO" id="GO:0000938">
    <property type="term" value="C:GARP complex"/>
    <property type="evidence" value="ECO:0007669"/>
    <property type="project" value="TreeGrafter"/>
</dbReference>
<dbReference type="AlphaFoldDB" id="A0A2H3JWQ8"/>
<dbReference type="EMBL" id="KB468113">
    <property type="protein sequence ID" value="PCH41154.1"/>
    <property type="molecule type" value="Genomic_DNA"/>
</dbReference>
<evidence type="ECO:0000259" key="8">
    <source>
        <dbReference type="Pfam" id="PF20655"/>
    </source>
</evidence>
<evidence type="ECO:0000256" key="2">
    <source>
        <dbReference type="ARBA" id="ARBA00008180"/>
    </source>
</evidence>
<feature type="region of interest" description="Disordered" evidence="6">
    <location>
        <begin position="326"/>
        <end position="358"/>
    </location>
</feature>
<dbReference type="InterPro" id="IPR048361">
    <property type="entry name" value="Vps52_C"/>
</dbReference>
<evidence type="ECO:0000313" key="10">
    <source>
        <dbReference type="Proteomes" id="UP000218811"/>
    </source>
</evidence>
<feature type="domain" description="Vps52 C-terminal" evidence="8">
    <location>
        <begin position="276"/>
        <end position="313"/>
    </location>
</feature>
<evidence type="ECO:0000256" key="5">
    <source>
        <dbReference type="ARBA" id="ARBA00023034"/>
    </source>
</evidence>
<sequence length="606" mass="67329">MSINELANPPADSHLSATVHGGQSYSGRAQDFVDLHDQVQTSVNLLDSLENFLSTFQKDLSAVSGQISELQDRSKDIEHRLKSRRKIEKPLSNLLVDLCIPPHLATLILDTPVGEPWIAAIEEFEERLDALQVRVRVKAARDLAEVAEGLRIVAATKLRTFFLALLQPIRTSMTTNMQVIQTSVFLKYKPLFAFLQRHAANVASEVQRAYVGAARTYFETGFRRYIRSLGYLRARWVEKAEAIVTGAGETGSDPEVDSERLAFSRIDGPGVALAYMVDDKAHKEPVEAILRSMLLVLMDNATAEYTFVTTFFAPAPRPSALAHTHVQQSSGSLRSPTALLSPSDGEFDDGRSAAGSERGVPPIQRVASIGSVMGLSASGSVTSSTLGESVKEEQAAMNAIWKQIMDPVLEYCQTFVRSLLEPAPPVVPLLTMIRLTEDVMAEVQKRSCSPLETFIFTIRLQMWPVFQHSMAEHIESVKKLAEGATSGYFRRGVTTTDGAILSICRRYITLFNSFIALTEQPEETMIFSNLLRLRQELSKLIATHTDKITDTVAKASGQSSIYETLLQELSKGERPTSHPKAQAEMAYWRGREEEARRRMVSTHRQR</sequence>
<dbReference type="GO" id="GO:0042147">
    <property type="term" value="P:retrograde transport, endosome to Golgi"/>
    <property type="evidence" value="ECO:0007669"/>
    <property type="project" value="TreeGrafter"/>
</dbReference>
<gene>
    <name evidence="9" type="ORF">WOLCODRAFT_131732</name>
</gene>
<feature type="domain" description="Vps52 C-terminal" evidence="8">
    <location>
        <begin position="396"/>
        <end position="551"/>
    </location>
</feature>
<dbReference type="GO" id="GO:0015031">
    <property type="term" value="P:protein transport"/>
    <property type="evidence" value="ECO:0007669"/>
    <property type="project" value="UniProtKB-KW"/>
</dbReference>
<feature type="region of interest" description="Disordered" evidence="6">
    <location>
        <begin position="1"/>
        <end position="22"/>
    </location>
</feature>
<comment type="similarity">
    <text evidence="2">Belongs to the VPS52 family.</text>
</comment>
<evidence type="ECO:0000256" key="6">
    <source>
        <dbReference type="SAM" id="MobiDB-lite"/>
    </source>
</evidence>
<keyword evidence="10" id="KW-1185">Reference proteome</keyword>
<dbReference type="PANTHER" id="PTHR14190:SF7">
    <property type="entry name" value="VACUOLAR PROTEIN SORTING-ASSOCIATED PROTEIN 52 HOMOLOG"/>
    <property type="match status" value="1"/>
</dbReference>
<evidence type="ECO:0000256" key="4">
    <source>
        <dbReference type="ARBA" id="ARBA00022927"/>
    </source>
</evidence>
<dbReference type="InterPro" id="IPR048319">
    <property type="entry name" value="Vps52_CC"/>
</dbReference>
<comment type="subcellular location">
    <subcellularLocation>
        <location evidence="1">Golgi apparatus</location>
        <location evidence="1">trans-Golgi network</location>
    </subcellularLocation>
</comment>
<keyword evidence="4" id="KW-0653">Protein transport</keyword>
<dbReference type="GO" id="GO:0019905">
    <property type="term" value="F:syntaxin binding"/>
    <property type="evidence" value="ECO:0007669"/>
    <property type="project" value="TreeGrafter"/>
</dbReference>
<dbReference type="GO" id="GO:0006896">
    <property type="term" value="P:Golgi to vacuole transport"/>
    <property type="evidence" value="ECO:0007669"/>
    <property type="project" value="TreeGrafter"/>
</dbReference>
<reference evidence="9 10" key="1">
    <citation type="journal article" date="2012" name="Science">
        <title>The Paleozoic origin of enzymatic lignin decomposition reconstructed from 31 fungal genomes.</title>
        <authorList>
            <person name="Floudas D."/>
            <person name="Binder M."/>
            <person name="Riley R."/>
            <person name="Barry K."/>
            <person name="Blanchette R.A."/>
            <person name="Henrissat B."/>
            <person name="Martinez A.T."/>
            <person name="Otillar R."/>
            <person name="Spatafora J.W."/>
            <person name="Yadav J.S."/>
            <person name="Aerts A."/>
            <person name="Benoit I."/>
            <person name="Boyd A."/>
            <person name="Carlson A."/>
            <person name="Copeland A."/>
            <person name="Coutinho P.M."/>
            <person name="de Vries R.P."/>
            <person name="Ferreira P."/>
            <person name="Findley K."/>
            <person name="Foster B."/>
            <person name="Gaskell J."/>
            <person name="Glotzer D."/>
            <person name="Gorecki P."/>
            <person name="Heitman J."/>
            <person name="Hesse C."/>
            <person name="Hori C."/>
            <person name="Igarashi K."/>
            <person name="Jurgens J.A."/>
            <person name="Kallen N."/>
            <person name="Kersten P."/>
            <person name="Kohler A."/>
            <person name="Kuees U."/>
            <person name="Kumar T.K.A."/>
            <person name="Kuo A."/>
            <person name="LaButti K."/>
            <person name="Larrondo L.F."/>
            <person name="Lindquist E."/>
            <person name="Ling A."/>
            <person name="Lombard V."/>
            <person name="Lucas S."/>
            <person name="Lundell T."/>
            <person name="Martin R."/>
            <person name="McLaughlin D.J."/>
            <person name="Morgenstern I."/>
            <person name="Morin E."/>
            <person name="Murat C."/>
            <person name="Nagy L.G."/>
            <person name="Nolan M."/>
            <person name="Ohm R.A."/>
            <person name="Patyshakuliyeva A."/>
            <person name="Rokas A."/>
            <person name="Ruiz-Duenas F.J."/>
            <person name="Sabat G."/>
            <person name="Salamov A."/>
            <person name="Samejima M."/>
            <person name="Schmutz J."/>
            <person name="Slot J.C."/>
            <person name="St John F."/>
            <person name="Stenlid J."/>
            <person name="Sun H."/>
            <person name="Sun S."/>
            <person name="Syed K."/>
            <person name="Tsang A."/>
            <person name="Wiebenga A."/>
            <person name="Young D."/>
            <person name="Pisabarro A."/>
            <person name="Eastwood D.C."/>
            <person name="Martin F."/>
            <person name="Cullen D."/>
            <person name="Grigoriev I.V."/>
            <person name="Hibbett D.S."/>
        </authorList>
    </citation>
    <scope>NUCLEOTIDE SEQUENCE [LARGE SCALE GENOMIC DNA]</scope>
    <source>
        <strain evidence="9 10">MD-104</strain>
    </source>
</reference>
<evidence type="ECO:0000256" key="3">
    <source>
        <dbReference type="ARBA" id="ARBA00022448"/>
    </source>
</evidence>
<name>A0A2H3JWQ8_WOLCO</name>
<dbReference type="InterPro" id="IPR007258">
    <property type="entry name" value="Vps52"/>
</dbReference>
<keyword evidence="3" id="KW-0813">Transport</keyword>
<feature type="compositionally biased region" description="Polar residues" evidence="6">
    <location>
        <begin position="326"/>
        <end position="340"/>
    </location>
</feature>
<dbReference type="OrthoDB" id="19482at2759"/>
<evidence type="ECO:0000313" key="9">
    <source>
        <dbReference type="EMBL" id="PCH41154.1"/>
    </source>
</evidence>
<protein>
    <submittedName>
        <fullName evidence="9">Vps52-domain-containing protein</fullName>
    </submittedName>
</protein>
<dbReference type="Proteomes" id="UP000218811">
    <property type="component" value="Unassembled WGS sequence"/>
</dbReference>
<dbReference type="Pfam" id="PF20655">
    <property type="entry name" value="Vps52_C"/>
    <property type="match status" value="2"/>
</dbReference>